<gene>
    <name evidence="3" type="ORF">MNEG_12952</name>
</gene>
<dbReference type="EMBL" id="KK103754">
    <property type="protein sequence ID" value="KIY95011.1"/>
    <property type="molecule type" value="Genomic_DNA"/>
</dbReference>
<dbReference type="KEGG" id="mng:MNEG_12952"/>
<feature type="compositionally biased region" description="Pro residues" evidence="1">
    <location>
        <begin position="145"/>
        <end position="157"/>
    </location>
</feature>
<dbReference type="AlphaFoldDB" id="A0A0D2M0G6"/>
<feature type="region of interest" description="Disordered" evidence="1">
    <location>
        <begin position="130"/>
        <end position="167"/>
    </location>
</feature>
<feature type="signal peptide" evidence="2">
    <location>
        <begin position="1"/>
        <end position="36"/>
    </location>
</feature>
<evidence type="ECO:0000256" key="2">
    <source>
        <dbReference type="SAM" id="SignalP"/>
    </source>
</evidence>
<accession>A0A0D2M0G6</accession>
<proteinExistence type="predicted"/>
<dbReference type="RefSeq" id="XP_013894031.1">
    <property type="nucleotide sequence ID" value="XM_014038577.1"/>
</dbReference>
<sequence length="450" mass="46430">MASALLRRRGASAPGACLAAWACCLLLACAALPALGQGGAGGGDWDALTSSNVTAPVNATTPINATTLVGDAGNDYDDGSPGADGAAAGDNDYADPTASPANKTASPAVILTASPVNKTASPAVILTAPPANVTAPQGNASAPASPSPRPPQSPSPAPAAGNKPTTLTFDTWKTTEQASPISSYAGLTWTGAAAAACCVARAAGARKARCRWLPRRLRRGTGTPEQSIGGNIRCSLHQEAPPGCRPWGGSGPVAIYNGKRAIGKNLVAGVRSQPNALDFIPGKTPITISVPKGSNRLFAPHSVWATYVEDYNYPERDEILLVFTGYDAKDTIVGQIFTLLKAGVPNQIDFPLSFRQGITRMTIAPQPTRKTAGSDPAQIEFAMDDFTLVLPYAPKPATAANGTAQVGAKIEKYAGIPFVPDYYAYCDAKAAEARPECLRYSLHAAVRGFG</sequence>
<protein>
    <submittedName>
        <fullName evidence="3">Uncharacterized protein</fullName>
    </submittedName>
</protein>
<feature type="chain" id="PRO_5002246869" evidence="2">
    <location>
        <begin position="37"/>
        <end position="450"/>
    </location>
</feature>
<evidence type="ECO:0000313" key="3">
    <source>
        <dbReference type="EMBL" id="KIY95011.1"/>
    </source>
</evidence>
<keyword evidence="4" id="KW-1185">Reference proteome</keyword>
<feature type="compositionally biased region" description="Low complexity" evidence="1">
    <location>
        <begin position="79"/>
        <end position="96"/>
    </location>
</feature>
<reference evidence="3 4" key="1">
    <citation type="journal article" date="2013" name="BMC Genomics">
        <title>Reconstruction of the lipid metabolism for the microalga Monoraphidium neglectum from its genome sequence reveals characteristics suitable for biofuel production.</title>
        <authorList>
            <person name="Bogen C."/>
            <person name="Al-Dilaimi A."/>
            <person name="Albersmeier A."/>
            <person name="Wichmann J."/>
            <person name="Grundmann M."/>
            <person name="Rupp O."/>
            <person name="Lauersen K.J."/>
            <person name="Blifernez-Klassen O."/>
            <person name="Kalinowski J."/>
            <person name="Goesmann A."/>
            <person name="Mussgnug J.H."/>
            <person name="Kruse O."/>
        </authorList>
    </citation>
    <scope>NUCLEOTIDE SEQUENCE [LARGE SCALE GENOMIC DNA]</scope>
    <source>
        <strain evidence="3 4">SAG 48.87</strain>
    </source>
</reference>
<evidence type="ECO:0000313" key="4">
    <source>
        <dbReference type="Proteomes" id="UP000054498"/>
    </source>
</evidence>
<name>A0A0D2M0G6_9CHLO</name>
<keyword evidence="2" id="KW-0732">Signal</keyword>
<evidence type="ECO:0000256" key="1">
    <source>
        <dbReference type="SAM" id="MobiDB-lite"/>
    </source>
</evidence>
<dbReference type="Proteomes" id="UP000054498">
    <property type="component" value="Unassembled WGS sequence"/>
</dbReference>
<dbReference type="PROSITE" id="PS51257">
    <property type="entry name" value="PROKAR_LIPOPROTEIN"/>
    <property type="match status" value="1"/>
</dbReference>
<organism evidence="3 4">
    <name type="scientific">Monoraphidium neglectum</name>
    <dbReference type="NCBI Taxonomy" id="145388"/>
    <lineage>
        <taxon>Eukaryota</taxon>
        <taxon>Viridiplantae</taxon>
        <taxon>Chlorophyta</taxon>
        <taxon>core chlorophytes</taxon>
        <taxon>Chlorophyceae</taxon>
        <taxon>CS clade</taxon>
        <taxon>Sphaeropleales</taxon>
        <taxon>Selenastraceae</taxon>
        <taxon>Monoraphidium</taxon>
    </lineage>
</organism>
<dbReference type="GeneID" id="25730366"/>
<feature type="compositionally biased region" description="Low complexity" evidence="1">
    <location>
        <begin position="135"/>
        <end position="144"/>
    </location>
</feature>
<feature type="region of interest" description="Disordered" evidence="1">
    <location>
        <begin position="70"/>
        <end position="103"/>
    </location>
</feature>